<dbReference type="Proteomes" id="UP000464577">
    <property type="component" value="Chromosome"/>
</dbReference>
<dbReference type="PIRSF" id="PIRSF018266">
    <property type="entry name" value="FecR"/>
    <property type="match status" value="1"/>
</dbReference>
<keyword evidence="1" id="KW-1133">Transmembrane helix</keyword>
<dbReference type="Pfam" id="PF04773">
    <property type="entry name" value="FecR"/>
    <property type="match status" value="1"/>
</dbReference>
<name>A0A6P1W518_9BACT</name>
<dbReference type="KEGG" id="senf:GJR95_36115"/>
<evidence type="ECO:0000256" key="1">
    <source>
        <dbReference type="SAM" id="Phobius"/>
    </source>
</evidence>
<dbReference type="GO" id="GO:0016989">
    <property type="term" value="F:sigma factor antagonist activity"/>
    <property type="evidence" value="ECO:0007669"/>
    <property type="project" value="TreeGrafter"/>
</dbReference>
<proteinExistence type="predicted"/>
<dbReference type="InterPro" id="IPR032508">
    <property type="entry name" value="FecR_C"/>
</dbReference>
<protein>
    <submittedName>
        <fullName evidence="4">DUF4974 domain-containing protein</fullName>
    </submittedName>
</protein>
<feature type="domain" description="Protein FecR C-terminal" evidence="3">
    <location>
        <begin position="267"/>
        <end position="334"/>
    </location>
</feature>
<sequence>MKTMVNKQLLFDHFENKTMPLQKRLIEEWLQKEKNQEQFYQWLVEWEMQSALYQPEIELPLQRYVQHMETSSHPSIEDQGPVETSVPGRHTFQLPTLHRWLVAASLALLLLFSAWIGRESILFRTYRTAFGETRTLKLDDGSHVVLNANSSLQIPRFGFGTRTREVLLQGEAFFAIKHTTDNQKFLVKTEKGFNVTVHGTEFTVYTRSQGAKVALEKGKVAINYTVGSVTKEVTLKPGDLVILDRHNQPKLKRQVDAQKYSAWKEHRFVFDDMTLRQFGDMLNETYGLQVDIPSDKLAQRTLVGSFQADDADELLKTIADIFNLKIERQKNHVILLNNVN</sequence>
<dbReference type="EMBL" id="CP045997">
    <property type="protein sequence ID" value="QHW00116.1"/>
    <property type="molecule type" value="Genomic_DNA"/>
</dbReference>
<dbReference type="InterPro" id="IPR012373">
    <property type="entry name" value="Ferrdict_sens_TM"/>
</dbReference>
<dbReference type="PANTHER" id="PTHR30273:SF2">
    <property type="entry name" value="PROTEIN FECR"/>
    <property type="match status" value="1"/>
</dbReference>
<dbReference type="PANTHER" id="PTHR30273">
    <property type="entry name" value="PERIPLASMIC SIGNAL SENSOR AND SIGMA FACTOR ACTIVATOR FECR-RELATED"/>
    <property type="match status" value="1"/>
</dbReference>
<organism evidence="4 5">
    <name type="scientific">Spirosoma endbachense</name>
    <dbReference type="NCBI Taxonomy" id="2666025"/>
    <lineage>
        <taxon>Bacteria</taxon>
        <taxon>Pseudomonadati</taxon>
        <taxon>Bacteroidota</taxon>
        <taxon>Cytophagia</taxon>
        <taxon>Cytophagales</taxon>
        <taxon>Cytophagaceae</taxon>
        <taxon>Spirosoma</taxon>
    </lineage>
</organism>
<feature type="transmembrane region" description="Helical" evidence="1">
    <location>
        <begin position="97"/>
        <end position="117"/>
    </location>
</feature>
<reference evidence="4 5" key="1">
    <citation type="submission" date="2019-11" db="EMBL/GenBank/DDBJ databases">
        <title>Spirosoma endbachense sp. nov., isolated from a natural salt meadow.</title>
        <authorList>
            <person name="Rojas J."/>
            <person name="Ambika Manirajan B."/>
            <person name="Ratering S."/>
            <person name="Suarez C."/>
            <person name="Geissler-Plaum R."/>
            <person name="Schnell S."/>
        </authorList>
    </citation>
    <scope>NUCLEOTIDE SEQUENCE [LARGE SCALE GENOMIC DNA]</scope>
    <source>
        <strain evidence="4 5">I-24</strain>
    </source>
</reference>
<evidence type="ECO:0000259" key="3">
    <source>
        <dbReference type="Pfam" id="PF16344"/>
    </source>
</evidence>
<keyword evidence="1" id="KW-0472">Membrane</keyword>
<evidence type="ECO:0000313" key="4">
    <source>
        <dbReference type="EMBL" id="QHW00116.1"/>
    </source>
</evidence>
<evidence type="ECO:0000259" key="2">
    <source>
        <dbReference type="Pfam" id="PF04773"/>
    </source>
</evidence>
<accession>A0A6P1W518</accession>
<gene>
    <name evidence="4" type="ORF">GJR95_36115</name>
</gene>
<dbReference type="Gene3D" id="2.60.120.1440">
    <property type="match status" value="1"/>
</dbReference>
<evidence type="ECO:0000313" key="5">
    <source>
        <dbReference type="Proteomes" id="UP000464577"/>
    </source>
</evidence>
<feature type="domain" description="FecR protein" evidence="2">
    <location>
        <begin position="125"/>
        <end position="220"/>
    </location>
</feature>
<dbReference type="AlphaFoldDB" id="A0A6P1W518"/>
<dbReference type="Gene3D" id="3.55.50.30">
    <property type="match status" value="1"/>
</dbReference>
<keyword evidence="1" id="KW-0812">Transmembrane</keyword>
<dbReference type="Pfam" id="PF16344">
    <property type="entry name" value="FecR_C"/>
    <property type="match status" value="1"/>
</dbReference>
<dbReference type="InterPro" id="IPR006860">
    <property type="entry name" value="FecR"/>
</dbReference>
<keyword evidence="5" id="KW-1185">Reference proteome</keyword>